<accession>X0TA72</accession>
<evidence type="ECO:0000313" key="1">
    <source>
        <dbReference type="EMBL" id="GAF90104.1"/>
    </source>
</evidence>
<organism evidence="1">
    <name type="scientific">marine sediment metagenome</name>
    <dbReference type="NCBI Taxonomy" id="412755"/>
    <lineage>
        <taxon>unclassified sequences</taxon>
        <taxon>metagenomes</taxon>
        <taxon>ecological metagenomes</taxon>
    </lineage>
</organism>
<dbReference type="EMBL" id="BARS01015406">
    <property type="protein sequence ID" value="GAF90104.1"/>
    <property type="molecule type" value="Genomic_DNA"/>
</dbReference>
<feature type="non-terminal residue" evidence="1">
    <location>
        <position position="284"/>
    </location>
</feature>
<name>X0TA72_9ZZZZ</name>
<protein>
    <submittedName>
        <fullName evidence="1">Uncharacterized protein</fullName>
    </submittedName>
</protein>
<proteinExistence type="predicted"/>
<comment type="caution">
    <text evidence="1">The sequence shown here is derived from an EMBL/GenBank/DDBJ whole genome shotgun (WGS) entry which is preliminary data.</text>
</comment>
<gene>
    <name evidence="1" type="ORF">S01H1_25497</name>
</gene>
<feature type="non-terminal residue" evidence="1">
    <location>
        <position position="1"/>
    </location>
</feature>
<dbReference type="AlphaFoldDB" id="X0TA72"/>
<reference evidence="1" key="1">
    <citation type="journal article" date="2014" name="Front. Microbiol.">
        <title>High frequency of phylogenetically diverse reductive dehalogenase-homologous genes in deep subseafloor sedimentary metagenomes.</title>
        <authorList>
            <person name="Kawai M."/>
            <person name="Futagami T."/>
            <person name="Toyoda A."/>
            <person name="Takaki Y."/>
            <person name="Nishi S."/>
            <person name="Hori S."/>
            <person name="Arai W."/>
            <person name="Tsubouchi T."/>
            <person name="Morono Y."/>
            <person name="Uchiyama I."/>
            <person name="Ito T."/>
            <person name="Fujiyama A."/>
            <person name="Inagaki F."/>
            <person name="Takami H."/>
        </authorList>
    </citation>
    <scope>NUCLEOTIDE SEQUENCE</scope>
    <source>
        <strain evidence="1">Expedition CK06-06</strain>
    </source>
</reference>
<sequence>KKGKGYGKNITKLEAGAKALSVKLAKEITIDHPLYDEMQEALKIITRSYDVDKRGEEFLANFVGALAGNYDSLPPKSKSIIREWIDEVIKLFGLDGIVSISSNNDVSLLLDGLSQKISEGSEIEGSELAQIQQLAQQNVNRSKAPHISETEASEKFVDNLLKQEAQKMMKESSDQKPTGSAVPYFADINNLQPKRKPIQADGQLGRVNVYDLGVALDAKAREMGTHIPLPDFKGGETYTRAQLNQIAKAMVEDVDLQLRKDKSGIGWYDIKTRSALELMGRLHP</sequence>